<reference evidence="3" key="1">
    <citation type="submission" date="2025-08" db="UniProtKB">
        <authorList>
            <consortium name="RefSeq"/>
        </authorList>
    </citation>
    <scope>IDENTIFICATION</scope>
    <source>
        <tissue evidence="3">Young leaves</tissue>
    </source>
</reference>
<dbReference type="PANTHER" id="PTHR31384:SF150">
    <property type="entry name" value="AUXIN RESPONSE FACTOR 6"/>
    <property type="match status" value="1"/>
</dbReference>
<dbReference type="KEGG" id="pda:120106876"/>
<dbReference type="Proteomes" id="UP000228380">
    <property type="component" value="Unplaced"/>
</dbReference>
<organism evidence="2 3">
    <name type="scientific">Phoenix dactylifera</name>
    <name type="common">Date palm</name>
    <dbReference type="NCBI Taxonomy" id="42345"/>
    <lineage>
        <taxon>Eukaryota</taxon>
        <taxon>Viridiplantae</taxon>
        <taxon>Streptophyta</taxon>
        <taxon>Embryophyta</taxon>
        <taxon>Tracheophyta</taxon>
        <taxon>Spermatophyta</taxon>
        <taxon>Magnoliopsida</taxon>
        <taxon>Liliopsida</taxon>
        <taxon>Arecaceae</taxon>
        <taxon>Coryphoideae</taxon>
        <taxon>Phoeniceae</taxon>
        <taxon>Phoenix</taxon>
    </lineage>
</organism>
<protein>
    <submittedName>
        <fullName evidence="3">Auxin response factor 12-like</fullName>
    </submittedName>
</protein>
<dbReference type="GO" id="GO:0009725">
    <property type="term" value="P:response to hormone"/>
    <property type="evidence" value="ECO:0007669"/>
    <property type="project" value="InterPro"/>
</dbReference>
<name>A0A8B8ZX44_PHODC</name>
<gene>
    <name evidence="3" type="primary">LOC120106876</name>
</gene>
<proteinExistence type="predicted"/>
<dbReference type="GO" id="GO:0003677">
    <property type="term" value="F:DNA binding"/>
    <property type="evidence" value="ECO:0007669"/>
    <property type="project" value="InterPro"/>
</dbReference>
<dbReference type="InterPro" id="IPR053793">
    <property type="entry name" value="PB1-like"/>
</dbReference>
<dbReference type="PANTHER" id="PTHR31384">
    <property type="entry name" value="AUXIN RESPONSE FACTOR 4-RELATED"/>
    <property type="match status" value="1"/>
</dbReference>
<dbReference type="InterPro" id="IPR044835">
    <property type="entry name" value="ARF_plant"/>
</dbReference>
<dbReference type="GO" id="GO:0006355">
    <property type="term" value="P:regulation of DNA-templated transcription"/>
    <property type="evidence" value="ECO:0007669"/>
    <property type="project" value="InterPro"/>
</dbReference>
<evidence type="ECO:0000259" key="1">
    <source>
        <dbReference type="PROSITE" id="PS51745"/>
    </source>
</evidence>
<dbReference type="RefSeq" id="XP_038975904.1">
    <property type="nucleotide sequence ID" value="XM_039119976.1"/>
</dbReference>
<evidence type="ECO:0000313" key="3">
    <source>
        <dbReference type="RefSeq" id="XP_038975904.1"/>
    </source>
</evidence>
<dbReference type="OrthoDB" id="762460at2759"/>
<dbReference type="Gene3D" id="3.10.20.90">
    <property type="entry name" value="Phosphatidylinositol 3-kinase Catalytic Subunit, Chain A, domain 1"/>
    <property type="match status" value="1"/>
</dbReference>
<dbReference type="GeneID" id="120106876"/>
<keyword evidence="2" id="KW-1185">Reference proteome</keyword>
<evidence type="ECO:0000313" key="2">
    <source>
        <dbReference type="Proteomes" id="UP000228380"/>
    </source>
</evidence>
<dbReference type="AlphaFoldDB" id="A0A8B8ZX44"/>
<sequence length="364" mass="40247">MGPWVQQSLEPLLLGNELNLCQAISAAALQEIGGGDFMMQQFLQYQQPFSFPQQSCRNNPLLQQQIFQQTPQEQIVIPQSQCVTENLAHSVPDQQLQRTHNEQQKQQVQQPQTYAEAFQILKNHMHQQQSPLPPQLCQKSVFLASSLNFSPVPASSCIQRMLGSSYAEGNATILNCSRLGNPIISEQNQQPWEPRFTMSQVAPFGSTVMLPSFAEKDTSVGCENCANLQNHTLYGLGKDFPSSLSIAVPNVGISGSDNDISTVPYAASCFQNSLYGYLDGSSGSLQSAAEIDPATQMFVKVYKSGSVGRSLDISQYSSYDELHQELGQMFGIEGLLNDPLRSGWQLVFVDRENDVLLLGDDPWE</sequence>
<accession>A0A8B8ZX44</accession>
<dbReference type="PROSITE" id="PS51745">
    <property type="entry name" value="PB1"/>
    <property type="match status" value="1"/>
</dbReference>
<dbReference type="SUPFAM" id="SSF54277">
    <property type="entry name" value="CAD &amp; PB1 domains"/>
    <property type="match status" value="1"/>
</dbReference>
<feature type="domain" description="PB1" evidence="1">
    <location>
        <begin position="296"/>
        <end position="364"/>
    </location>
</feature>